<keyword evidence="2" id="KW-1185">Reference proteome</keyword>
<organism evidence="1 2">
    <name type="scientific">Datura stramonium</name>
    <name type="common">Jimsonweed</name>
    <name type="synonym">Common thornapple</name>
    <dbReference type="NCBI Taxonomy" id="4076"/>
    <lineage>
        <taxon>Eukaryota</taxon>
        <taxon>Viridiplantae</taxon>
        <taxon>Streptophyta</taxon>
        <taxon>Embryophyta</taxon>
        <taxon>Tracheophyta</taxon>
        <taxon>Spermatophyta</taxon>
        <taxon>Magnoliopsida</taxon>
        <taxon>eudicotyledons</taxon>
        <taxon>Gunneridae</taxon>
        <taxon>Pentapetalae</taxon>
        <taxon>asterids</taxon>
        <taxon>lamiids</taxon>
        <taxon>Solanales</taxon>
        <taxon>Solanaceae</taxon>
        <taxon>Solanoideae</taxon>
        <taxon>Datureae</taxon>
        <taxon>Datura</taxon>
    </lineage>
</organism>
<reference evidence="1 2" key="1">
    <citation type="journal article" date="2021" name="BMC Genomics">
        <title>Datura genome reveals duplications of psychoactive alkaloid biosynthetic genes and high mutation rate following tissue culture.</title>
        <authorList>
            <person name="Rajewski A."/>
            <person name="Carter-House D."/>
            <person name="Stajich J."/>
            <person name="Litt A."/>
        </authorList>
    </citation>
    <scope>NUCLEOTIDE SEQUENCE [LARGE SCALE GENOMIC DNA]</scope>
    <source>
        <strain evidence="1">AR-01</strain>
    </source>
</reference>
<evidence type="ECO:0000313" key="1">
    <source>
        <dbReference type="EMBL" id="MCD7463078.1"/>
    </source>
</evidence>
<accession>A0ABS8SW66</accession>
<gene>
    <name evidence="1" type="ORF">HAX54_049902</name>
</gene>
<dbReference type="EMBL" id="JACEIK010000859">
    <property type="protein sequence ID" value="MCD7463078.1"/>
    <property type="molecule type" value="Genomic_DNA"/>
</dbReference>
<sequence length="136" mass="15487">DTDLAVVEIHDSVDSPSRTLIVLIKESNGSGALPLQPNDTVKGHRKVARSVLHDKDMEAARKEFSITIGERLPNAMLEEHEKIEKVSFIRQSLSEDFDAYNDADLMNSDDLTDLEQKKERLEAMRQDLINYKLCLY</sequence>
<dbReference type="Proteomes" id="UP000823775">
    <property type="component" value="Unassembled WGS sequence"/>
</dbReference>
<evidence type="ECO:0000313" key="2">
    <source>
        <dbReference type="Proteomes" id="UP000823775"/>
    </source>
</evidence>
<proteinExistence type="predicted"/>
<feature type="non-terminal residue" evidence="1">
    <location>
        <position position="1"/>
    </location>
</feature>
<comment type="caution">
    <text evidence="1">The sequence shown here is derived from an EMBL/GenBank/DDBJ whole genome shotgun (WGS) entry which is preliminary data.</text>
</comment>
<protein>
    <submittedName>
        <fullName evidence="1">Uncharacterized protein</fullName>
    </submittedName>
</protein>
<name>A0ABS8SW66_DATST</name>